<dbReference type="Pfam" id="PF08837">
    <property type="entry name" value="DUF1810"/>
    <property type="match status" value="1"/>
</dbReference>
<dbReference type="SUPFAM" id="SSF140736">
    <property type="entry name" value="Rv1873-like"/>
    <property type="match status" value="1"/>
</dbReference>
<evidence type="ECO:0008006" key="2">
    <source>
        <dbReference type="Google" id="ProtNLM"/>
    </source>
</evidence>
<dbReference type="RefSeq" id="WP_295325137.1">
    <property type="nucleotide sequence ID" value="NZ_LT598653.1"/>
</dbReference>
<sequence length="142" mass="16223">MTDEYELQRFVDAQSAIYENAIGQLRGKALDPAWMAFVFPRFVNCYHDPSTETFAIGSLDEARAYLAHPLLGPRMRESIAALAWLHDLDPAEVLSEQDRQYLHSSLTLFGEATAEPLMRQMLALWFDCRADETTMVQLDLRP</sequence>
<dbReference type="InterPro" id="IPR036287">
    <property type="entry name" value="Rv1873-like_sf"/>
</dbReference>
<dbReference type="InterPro" id="IPR014937">
    <property type="entry name" value="DUF1810"/>
</dbReference>
<evidence type="ECO:0000313" key="1">
    <source>
        <dbReference type="EMBL" id="SBV32317.1"/>
    </source>
</evidence>
<dbReference type="Gene3D" id="1.25.40.380">
    <property type="entry name" value="Protein of unknown function DUF1810"/>
    <property type="match status" value="1"/>
</dbReference>
<dbReference type="AlphaFoldDB" id="A0A1Y5PXT0"/>
<organism evidence="1">
    <name type="scientific">uncultured Sphingopyxis sp</name>
    <dbReference type="NCBI Taxonomy" id="310581"/>
    <lineage>
        <taxon>Bacteria</taxon>
        <taxon>Pseudomonadati</taxon>
        <taxon>Pseudomonadota</taxon>
        <taxon>Alphaproteobacteria</taxon>
        <taxon>Sphingomonadales</taxon>
        <taxon>Sphingomonadaceae</taxon>
        <taxon>Sphingopyxis</taxon>
        <taxon>environmental samples</taxon>
    </lineage>
</organism>
<name>A0A1Y5PXT0_9SPHN</name>
<proteinExistence type="predicted"/>
<reference evidence="1" key="1">
    <citation type="submission" date="2016-03" db="EMBL/GenBank/DDBJ databases">
        <authorList>
            <person name="Ploux O."/>
        </authorList>
    </citation>
    <scope>NUCLEOTIDE SEQUENCE</scope>
    <source>
        <strain evidence="1">UC10</strain>
    </source>
</reference>
<protein>
    <recommendedName>
        <fullName evidence="2">Calpastatin</fullName>
    </recommendedName>
</protein>
<gene>
    <name evidence="1" type="ORF">SPPYR_1197</name>
</gene>
<accession>A0A1Y5PXT0</accession>
<dbReference type="KEGG" id="sphu:SPPYR_1197"/>
<dbReference type="EMBL" id="LT598653">
    <property type="protein sequence ID" value="SBV32317.1"/>
    <property type="molecule type" value="Genomic_DNA"/>
</dbReference>